<proteinExistence type="predicted"/>
<dbReference type="InterPro" id="IPR050545">
    <property type="entry name" value="Mycobact_MmpL"/>
</dbReference>
<keyword evidence="3 7" id="KW-0812">Transmembrane</keyword>
<feature type="transmembrane region" description="Helical" evidence="7">
    <location>
        <begin position="772"/>
        <end position="792"/>
    </location>
</feature>
<dbReference type="Gene3D" id="1.20.1640.10">
    <property type="entry name" value="Multidrug efflux transporter AcrB transmembrane domain"/>
    <property type="match status" value="2"/>
</dbReference>
<dbReference type="PANTHER" id="PTHR33406:SF13">
    <property type="entry name" value="MEMBRANE PROTEIN YDFJ"/>
    <property type="match status" value="1"/>
</dbReference>
<feature type="transmembrane region" description="Helical" evidence="7">
    <location>
        <begin position="478"/>
        <end position="497"/>
    </location>
</feature>
<feature type="transmembrane region" description="Helical" evidence="7">
    <location>
        <begin position="323"/>
        <end position="343"/>
    </location>
</feature>
<feature type="region of interest" description="Disordered" evidence="6">
    <location>
        <begin position="833"/>
        <end position="880"/>
    </location>
</feature>
<protein>
    <submittedName>
        <fullName evidence="9">Putative RND superfamily exporter</fullName>
    </submittedName>
</protein>
<feature type="transmembrane region" description="Helical" evidence="7">
    <location>
        <begin position="798"/>
        <end position="823"/>
    </location>
</feature>
<organism evidence="9 10">
    <name type="scientific">Frankia canadensis</name>
    <dbReference type="NCBI Taxonomy" id="1836972"/>
    <lineage>
        <taxon>Bacteria</taxon>
        <taxon>Bacillati</taxon>
        <taxon>Actinomycetota</taxon>
        <taxon>Actinomycetes</taxon>
        <taxon>Frankiales</taxon>
        <taxon>Frankiaceae</taxon>
        <taxon>Frankia</taxon>
    </lineage>
</organism>
<evidence type="ECO:0000313" key="9">
    <source>
        <dbReference type="EMBL" id="SNQ50804.1"/>
    </source>
</evidence>
<comment type="subcellular location">
    <subcellularLocation>
        <location evidence="1">Cell membrane</location>
        <topology evidence="1">Multi-pass membrane protein</topology>
    </subcellularLocation>
</comment>
<evidence type="ECO:0000256" key="1">
    <source>
        <dbReference type="ARBA" id="ARBA00004651"/>
    </source>
</evidence>
<feature type="transmembrane region" description="Helical" evidence="7">
    <location>
        <begin position="673"/>
        <end position="690"/>
    </location>
</feature>
<gene>
    <name evidence="9" type="ORF">FRACA_530027</name>
</gene>
<accession>A0A2I2KYR2</accession>
<dbReference type="AlphaFoldDB" id="A0A2I2KYR2"/>
<feature type="transmembrane region" description="Helical" evidence="7">
    <location>
        <begin position="423"/>
        <end position="444"/>
    </location>
</feature>
<keyword evidence="10" id="KW-1185">Reference proteome</keyword>
<dbReference type="RefSeq" id="WP_101834324.1">
    <property type="nucleotide sequence ID" value="NZ_FZMO01000479.1"/>
</dbReference>
<evidence type="ECO:0000256" key="6">
    <source>
        <dbReference type="SAM" id="MobiDB-lite"/>
    </source>
</evidence>
<feature type="transmembrane region" description="Helical" evidence="7">
    <location>
        <begin position="53"/>
        <end position="72"/>
    </location>
</feature>
<feature type="transmembrane region" description="Helical" evidence="7">
    <location>
        <begin position="725"/>
        <end position="746"/>
    </location>
</feature>
<name>A0A2I2KYR2_9ACTN</name>
<feature type="transmembrane region" description="Helical" evidence="7">
    <location>
        <begin position="349"/>
        <end position="369"/>
    </location>
</feature>
<evidence type="ECO:0000256" key="5">
    <source>
        <dbReference type="ARBA" id="ARBA00023136"/>
    </source>
</evidence>
<dbReference type="PANTHER" id="PTHR33406">
    <property type="entry name" value="MEMBRANE PROTEIN MJ1562-RELATED"/>
    <property type="match status" value="1"/>
</dbReference>
<feature type="transmembrane region" description="Helical" evidence="7">
    <location>
        <begin position="697"/>
        <end position="719"/>
    </location>
</feature>
<evidence type="ECO:0000256" key="7">
    <source>
        <dbReference type="SAM" id="Phobius"/>
    </source>
</evidence>
<feature type="transmembrane region" description="Helical" evidence="7">
    <location>
        <begin position="293"/>
        <end position="316"/>
    </location>
</feature>
<evidence type="ECO:0000259" key="8">
    <source>
        <dbReference type="PROSITE" id="PS50156"/>
    </source>
</evidence>
<reference evidence="9 10" key="1">
    <citation type="submission" date="2017-06" db="EMBL/GenBank/DDBJ databases">
        <authorList>
            <person name="Kim H.J."/>
            <person name="Triplett B.A."/>
        </authorList>
    </citation>
    <scope>NUCLEOTIDE SEQUENCE [LARGE SCALE GENOMIC DNA]</scope>
    <source>
        <strain evidence="9">FRACA_ARgP5</strain>
    </source>
</reference>
<feature type="compositionally biased region" description="Low complexity" evidence="6">
    <location>
        <begin position="843"/>
        <end position="872"/>
    </location>
</feature>
<evidence type="ECO:0000256" key="4">
    <source>
        <dbReference type="ARBA" id="ARBA00022989"/>
    </source>
</evidence>
<sequence>MPLDSTPPGEPAHGPAAPYPADPLVGPAAGGPGDRPDEAWQARLAGRSRRSGLVALAVLLVTLALGFGLTRLEFTTSQDNYLNSDSRIARDNVEYQSLFGGQAMVTAFQVAPGSRLADLFTAHNVTLFRELQKDLDANPGIESTVTPLTALEFTDKLIRGRDGNVLASPGARILLDAQARDPDKASAQRRLADSLATLSRVQAVPENARTLDNPAWIDVLLHDNTGAVRKSLRPFFPKPSAAQMVTRLRGNASLQEEGDGARVVERATAGLRFDHASQITTGAPVLLRNINNYLRGGFLTLGAISLALMAGLLLAAFAVRWRLLPLGVVGVGLIWAFGLAGYLGVPLSVVTIAGLPVLLGVGIDFAVQLHSRIEEEAQLDRAGRGAVAAALRGLLPALVVATVAAVLAFLALEFSQVPMIRDFGTLLALGLPVVVAATTLLLALPLDARERRRPTPAKDYTHGPLGRLVIRLGGLPRITAIPLVLAAVAVFIGGIAADGRLTIQTDPEKWVDQNSQVIKDINTLRARTGSASELGVYVRSTNVFDDATASFVGRFANTQIAAHPGDLLDASSLVTTVSYLMEVPNTTIMMPTGQNIRLAYEVAPPDIQRSTVNLQHQALNMIFRTGSGSLERRADVVDDMRANTRPPAGVQATPSGLAVVGTALLDAFAHNRVVLTYYALAAVFVLLALYHRGLVRAVLSLVPVLIAVGLSSLVALAIGVNLSPLTAVSGPLVIALCTEFTTLLVLRHLEERRRGRDPREAIRATAGRTGRAFMVSALAAVIGVGVLAFSSLPLLRDFGLVVALNVAVALLSALVVLPPLLVWADERGWVHRDGGKLTNRRQPSGPGAPGSQDAAASPGAAGPSAAAPSISPVQRANHRG</sequence>
<evidence type="ECO:0000256" key="2">
    <source>
        <dbReference type="ARBA" id="ARBA00022475"/>
    </source>
</evidence>
<dbReference type="OrthoDB" id="9809027at2"/>
<dbReference type="InterPro" id="IPR004869">
    <property type="entry name" value="MMPL_dom"/>
</dbReference>
<feature type="transmembrane region" description="Helical" evidence="7">
    <location>
        <begin position="389"/>
        <end position="411"/>
    </location>
</feature>
<dbReference type="SUPFAM" id="SSF82866">
    <property type="entry name" value="Multidrug efflux transporter AcrB transmembrane domain"/>
    <property type="match status" value="2"/>
</dbReference>
<dbReference type="InterPro" id="IPR000731">
    <property type="entry name" value="SSD"/>
</dbReference>
<dbReference type="GO" id="GO:0005886">
    <property type="term" value="C:plasma membrane"/>
    <property type="evidence" value="ECO:0007669"/>
    <property type="project" value="UniProtKB-SubCell"/>
</dbReference>
<evidence type="ECO:0000256" key="3">
    <source>
        <dbReference type="ARBA" id="ARBA00022692"/>
    </source>
</evidence>
<keyword evidence="4 7" id="KW-1133">Transmembrane helix</keyword>
<dbReference type="EMBL" id="FZMO01000479">
    <property type="protein sequence ID" value="SNQ50804.1"/>
    <property type="molecule type" value="Genomic_DNA"/>
</dbReference>
<keyword evidence="2" id="KW-1003">Cell membrane</keyword>
<evidence type="ECO:0000313" key="10">
    <source>
        <dbReference type="Proteomes" id="UP000234331"/>
    </source>
</evidence>
<dbReference type="Pfam" id="PF03176">
    <property type="entry name" value="MMPL"/>
    <property type="match status" value="2"/>
</dbReference>
<dbReference type="PROSITE" id="PS50156">
    <property type="entry name" value="SSD"/>
    <property type="match status" value="1"/>
</dbReference>
<feature type="region of interest" description="Disordered" evidence="6">
    <location>
        <begin position="1"/>
        <end position="38"/>
    </location>
</feature>
<dbReference type="Proteomes" id="UP000234331">
    <property type="component" value="Unassembled WGS sequence"/>
</dbReference>
<keyword evidence="5 7" id="KW-0472">Membrane</keyword>
<feature type="domain" description="SSD" evidence="8">
    <location>
        <begin position="693"/>
        <end position="823"/>
    </location>
</feature>